<feature type="domain" description="DAGKc" evidence="5">
    <location>
        <begin position="11"/>
        <end position="180"/>
    </location>
</feature>
<evidence type="ECO:0000313" key="7">
    <source>
        <dbReference type="Proteomes" id="UP000816034"/>
    </source>
</evidence>
<comment type="caution">
    <text evidence="6">The sequence shown here is derived from an EMBL/GenBank/DDBJ whole genome shotgun (WGS) entry which is preliminary data.</text>
</comment>
<organism evidence="6 7">
    <name type="scientific">Naegleria lovaniensis</name>
    <name type="common">Amoeba</name>
    <dbReference type="NCBI Taxonomy" id="51637"/>
    <lineage>
        <taxon>Eukaryota</taxon>
        <taxon>Discoba</taxon>
        <taxon>Heterolobosea</taxon>
        <taxon>Tetramitia</taxon>
        <taxon>Eutetramitia</taxon>
        <taxon>Vahlkampfiidae</taxon>
        <taxon>Naegleria</taxon>
    </lineage>
</organism>
<dbReference type="Gene3D" id="3.40.50.10330">
    <property type="entry name" value="Probable inorganic polyphosphate/atp-NAD kinase, domain 1"/>
    <property type="match status" value="1"/>
</dbReference>
<dbReference type="InterPro" id="IPR001206">
    <property type="entry name" value="Diacylglycerol_kinase_cat_dom"/>
</dbReference>
<evidence type="ECO:0000256" key="4">
    <source>
        <dbReference type="ARBA" id="ARBA00022840"/>
    </source>
</evidence>
<dbReference type="GO" id="GO:0005524">
    <property type="term" value="F:ATP binding"/>
    <property type="evidence" value="ECO:0007669"/>
    <property type="project" value="UniProtKB-KW"/>
</dbReference>
<gene>
    <name evidence="6" type="ORF">C9374_013954</name>
</gene>
<dbReference type="GO" id="GO:0005886">
    <property type="term" value="C:plasma membrane"/>
    <property type="evidence" value="ECO:0007669"/>
    <property type="project" value="TreeGrafter"/>
</dbReference>
<dbReference type="InterPro" id="IPR017438">
    <property type="entry name" value="ATP-NAD_kinase_N"/>
</dbReference>
<dbReference type="Pfam" id="PF19279">
    <property type="entry name" value="YegS_C"/>
    <property type="match status" value="1"/>
</dbReference>
<dbReference type="SUPFAM" id="SSF111331">
    <property type="entry name" value="NAD kinase/diacylglycerol kinase-like"/>
    <property type="match status" value="1"/>
</dbReference>
<evidence type="ECO:0000256" key="2">
    <source>
        <dbReference type="ARBA" id="ARBA00022741"/>
    </source>
</evidence>
<protein>
    <recommendedName>
        <fullName evidence="5">DAGKc domain-containing protein</fullName>
    </recommendedName>
</protein>
<keyword evidence="2" id="KW-0547">Nucleotide-binding</keyword>
<evidence type="ECO:0000256" key="3">
    <source>
        <dbReference type="ARBA" id="ARBA00022777"/>
    </source>
</evidence>
<keyword evidence="7" id="KW-1185">Reference proteome</keyword>
<evidence type="ECO:0000256" key="1">
    <source>
        <dbReference type="ARBA" id="ARBA00022679"/>
    </source>
</evidence>
<keyword evidence="3" id="KW-0418">Kinase</keyword>
<proteinExistence type="predicted"/>
<dbReference type="PROSITE" id="PS50146">
    <property type="entry name" value="DAGK"/>
    <property type="match status" value="1"/>
</dbReference>
<dbReference type="Pfam" id="PF00781">
    <property type="entry name" value="DAGK_cat"/>
    <property type="match status" value="1"/>
</dbReference>
<dbReference type="AlphaFoldDB" id="A0AA88KPQ7"/>
<dbReference type="Proteomes" id="UP000816034">
    <property type="component" value="Unassembled WGS sequence"/>
</dbReference>
<reference evidence="6 7" key="1">
    <citation type="journal article" date="2018" name="BMC Genomics">
        <title>The genome of Naegleria lovaniensis, the basis for a comparative approach to unravel pathogenicity factors of the human pathogenic amoeba N. fowleri.</title>
        <authorList>
            <person name="Liechti N."/>
            <person name="Schurch N."/>
            <person name="Bruggmann R."/>
            <person name="Wittwer M."/>
        </authorList>
    </citation>
    <scope>NUCLEOTIDE SEQUENCE [LARGE SCALE GENOMIC DNA]</scope>
    <source>
        <strain evidence="6 7">ATCC 30569</strain>
    </source>
</reference>
<dbReference type="RefSeq" id="XP_044553386.1">
    <property type="nucleotide sequence ID" value="XM_044689887.1"/>
</dbReference>
<dbReference type="PANTHER" id="PTHR12358:SF106">
    <property type="entry name" value="LIPID KINASE YEGS"/>
    <property type="match status" value="1"/>
</dbReference>
<keyword evidence="4" id="KW-0067">ATP-binding</keyword>
<sequence length="394" mass="43651">MSPNLSENSPSNYKRVGVVYNPSSRGGQAQTLFKAVVLPLLERFFGDRLVKCMPTQCRDDGTRCAFQLIVEDHCDYIISAGGDGSTFNVLNGLVRGCLYLDQDNKTRQSLMMTTNSGSSSHSPLPVAFAVLPIGSGNDLHKTLGVDVNVSDLKFFEKYIHMLAEGGEVIHADIGRVEYTKDHTGVIEETVNDEHIPTQYRENKACQLDSHDKGVRFYMNESSFGISTSILNAVNNSSISKEINYNIQTFWKQLTYVNPSVKVEVDGKVVKDGISQLVCVGNGKCFGGGMRINPNASITSEAFDVCVLHNLRLWNVPYIFYQIQYGTHGNNPLASLYERVKTIKASKNPETIDDVYLECDGEVVGKLPATYTIMPSCVKFVVPKNSIEHSNFMNK</sequence>
<accession>A0AA88KPQ7</accession>
<dbReference type="InterPro" id="IPR045540">
    <property type="entry name" value="YegS/DAGK_C"/>
</dbReference>
<dbReference type="GO" id="GO:0004143">
    <property type="term" value="F:ATP-dependent diacylglycerol kinase activity"/>
    <property type="evidence" value="ECO:0007669"/>
    <property type="project" value="TreeGrafter"/>
</dbReference>
<dbReference type="EMBL" id="PYSW02000007">
    <property type="protein sequence ID" value="KAG2389394.1"/>
    <property type="molecule type" value="Genomic_DNA"/>
</dbReference>
<dbReference type="InterPro" id="IPR050187">
    <property type="entry name" value="Lipid_Phosphate_FormReg"/>
</dbReference>
<evidence type="ECO:0000313" key="6">
    <source>
        <dbReference type="EMBL" id="KAG2389394.1"/>
    </source>
</evidence>
<keyword evidence="1" id="KW-0808">Transferase</keyword>
<dbReference type="InterPro" id="IPR016064">
    <property type="entry name" value="NAD/diacylglycerol_kinase_sf"/>
</dbReference>
<name>A0AA88KPQ7_NAELO</name>
<dbReference type="GeneID" id="68106407"/>
<dbReference type="PANTHER" id="PTHR12358">
    <property type="entry name" value="SPHINGOSINE KINASE"/>
    <property type="match status" value="1"/>
</dbReference>
<evidence type="ECO:0000259" key="5">
    <source>
        <dbReference type="PROSITE" id="PS50146"/>
    </source>
</evidence>
<dbReference type="Gene3D" id="2.60.200.40">
    <property type="match status" value="1"/>
</dbReference>